<keyword evidence="3" id="KW-1185">Reference proteome</keyword>
<dbReference type="GO" id="GO:0003677">
    <property type="term" value="F:DNA binding"/>
    <property type="evidence" value="ECO:0007669"/>
    <property type="project" value="InterPro"/>
</dbReference>
<accession>A0A080MIZ6</accession>
<dbReference type="InterPro" id="IPR047654">
    <property type="entry name" value="IS1634_transpos"/>
</dbReference>
<organism evidence="2 3">
    <name type="scientific">Candidatus Accumulibacter cognatus</name>
    <dbReference type="NCBI Taxonomy" id="2954383"/>
    <lineage>
        <taxon>Bacteria</taxon>
        <taxon>Pseudomonadati</taxon>
        <taxon>Pseudomonadota</taxon>
        <taxon>Betaproteobacteria</taxon>
        <taxon>Candidatus Accumulibacter</taxon>
    </lineage>
</organism>
<dbReference type="AlphaFoldDB" id="A0A080MIZ6"/>
<dbReference type="GO" id="GO:0006313">
    <property type="term" value="P:DNA transposition"/>
    <property type="evidence" value="ECO:0007669"/>
    <property type="project" value="InterPro"/>
</dbReference>
<sequence>MLGVVQTAEGLPIHHEVFAGHTGETTTLVPTIEKVLARYPIRRVVLVADRGLLSLDHLDAIRALRVRDQPLEFILAVPARRYGDFDSLLAPFHEKSCQSATKEVFGEMKWQGFRLIVAHHPDRASEQGRVRDERIAALEADAAQWAEKLDAQDAGRTPPGRKLSDPGTTARFYKAVADAHLANIIQVDLASEVFSYAIDERALERARLIDGKLILVSNVPGSPPAEIVARYKALADIERGFRVLKSEIEIAPVFHRLPDRIRAHALICFLALLLYRVLRLRLKAKASPISPERALEIARRIQYHQITLHQRQSASGLSAMTPQQKELFQTIALPEPSARRL</sequence>
<dbReference type="Pfam" id="PF01609">
    <property type="entry name" value="DDE_Tnp_1"/>
    <property type="match status" value="1"/>
</dbReference>
<dbReference type="Proteomes" id="UP000021315">
    <property type="component" value="Unassembled WGS sequence"/>
</dbReference>
<dbReference type="STRING" id="1453999.AW06_001745"/>
<comment type="caution">
    <text evidence="2">The sequence shown here is derived from an EMBL/GenBank/DDBJ whole genome shotgun (WGS) entry which is preliminary data.</text>
</comment>
<dbReference type="PANTHER" id="PTHR34614">
    <property type="match status" value="1"/>
</dbReference>
<feature type="domain" description="Transposase IS4-like" evidence="1">
    <location>
        <begin position="4"/>
        <end position="274"/>
    </location>
</feature>
<evidence type="ECO:0000313" key="2">
    <source>
        <dbReference type="EMBL" id="KFB77194.1"/>
    </source>
</evidence>
<gene>
    <name evidence="2" type="ORF">AW06_001745</name>
</gene>
<dbReference type="InterPro" id="IPR012337">
    <property type="entry name" value="RNaseH-like_sf"/>
</dbReference>
<dbReference type="SUPFAM" id="SSF53098">
    <property type="entry name" value="Ribonuclease H-like"/>
    <property type="match status" value="1"/>
</dbReference>
<evidence type="ECO:0000259" key="1">
    <source>
        <dbReference type="Pfam" id="PF01609"/>
    </source>
</evidence>
<dbReference type="InterPro" id="IPR002559">
    <property type="entry name" value="Transposase_11"/>
</dbReference>
<dbReference type="EMBL" id="JDST02000032">
    <property type="protein sequence ID" value="KFB77194.1"/>
    <property type="molecule type" value="Genomic_DNA"/>
</dbReference>
<dbReference type="NCBIfam" id="NF033559">
    <property type="entry name" value="transpos_IS1634"/>
    <property type="match status" value="1"/>
</dbReference>
<evidence type="ECO:0000313" key="3">
    <source>
        <dbReference type="Proteomes" id="UP000021315"/>
    </source>
</evidence>
<dbReference type="PANTHER" id="PTHR34614:SF2">
    <property type="entry name" value="TRANSPOSASE IS4-LIKE DOMAIN-CONTAINING PROTEIN"/>
    <property type="match status" value="1"/>
</dbReference>
<name>A0A080MIZ6_9PROT</name>
<protein>
    <submittedName>
        <fullName evidence="2">Transposase</fullName>
    </submittedName>
</protein>
<reference evidence="2" key="1">
    <citation type="submission" date="2014-02" db="EMBL/GenBank/DDBJ databases">
        <title>Expanding our view of genomic diversity in Candidatus Accumulibacter clades.</title>
        <authorList>
            <person name="Skennerton C.T."/>
            <person name="Barr J.J."/>
            <person name="Slater F.R."/>
            <person name="Bond P.L."/>
            <person name="Tyson G.W."/>
        </authorList>
    </citation>
    <scope>NUCLEOTIDE SEQUENCE [LARGE SCALE GENOMIC DNA]</scope>
</reference>
<proteinExistence type="predicted"/>
<dbReference type="GO" id="GO:0004803">
    <property type="term" value="F:transposase activity"/>
    <property type="evidence" value="ECO:0007669"/>
    <property type="project" value="InterPro"/>
</dbReference>